<dbReference type="InterPro" id="IPR020843">
    <property type="entry name" value="ER"/>
</dbReference>
<dbReference type="CDD" id="cd05282">
    <property type="entry name" value="ETR_like"/>
    <property type="match status" value="1"/>
</dbReference>
<evidence type="ECO:0000256" key="1">
    <source>
        <dbReference type="ARBA" id="ARBA00022857"/>
    </source>
</evidence>
<reference evidence="5" key="1">
    <citation type="submission" date="2014-11" db="EMBL/GenBank/DDBJ databases">
        <title>Genome sequencing of Roseivirga sp. D-25.</title>
        <authorList>
            <person name="Selvaratnam C."/>
            <person name="Thevarajoo S."/>
            <person name="Goh K.M."/>
            <person name="Eee R."/>
            <person name="Chan K.-G."/>
            <person name="Chong C.S."/>
        </authorList>
    </citation>
    <scope>NUCLEOTIDE SEQUENCE [LARGE SCALE GENOMIC DNA]</scope>
    <source>
        <strain evidence="5">D-25</strain>
    </source>
</reference>
<dbReference type="Pfam" id="PF08240">
    <property type="entry name" value="ADH_N"/>
    <property type="match status" value="1"/>
</dbReference>
<dbReference type="AlphaFoldDB" id="A0A0L8AJ42"/>
<dbReference type="RefSeq" id="WP_053224082.1">
    <property type="nucleotide sequence ID" value="NZ_JSVA01000014.1"/>
</dbReference>
<sequence>MKAVQFTSLGLPTEVLKVVELPKPEPAEGEIRVKVTKANIIPADIMFIQGKYGIRPELPQIGGFEGTGTVDACGAGVEMPLGTGVIFTGSGVWAEYVCIPAKTAIPKPQAMSDDVACQAFVNPFTAYGMLMEADLQAGDWLMLTAANSAFSKFVIQLASQRGINVVGTVRSDEQKQALLDLGAKAIINEKTENIYKAVKTATDGVMVKAAFDAVGGELGDKVLNAMQANGKMFVYGLLSLQPIPLNSGLLIFKNLTIKGFWLSTWMASLTREQRSTIIPEVLTMLTKQELKADVEAYYGIDNIAKAIEHMEAPGRSGKVLLDMTK</sequence>
<name>A0A0L8AJ42_9BACT</name>
<accession>A0A0L8AJ42</accession>
<dbReference type="Gene3D" id="3.40.50.720">
    <property type="entry name" value="NAD(P)-binding Rossmann-like Domain"/>
    <property type="match status" value="1"/>
</dbReference>
<protein>
    <recommendedName>
        <fullName evidence="3">Enoyl reductase (ER) domain-containing protein</fullName>
    </recommendedName>
</protein>
<dbReference type="PANTHER" id="PTHR48106:SF18">
    <property type="entry name" value="QUINONE OXIDOREDUCTASE PIG3"/>
    <property type="match status" value="1"/>
</dbReference>
<dbReference type="EMBL" id="JSVA01000014">
    <property type="protein sequence ID" value="KOF02256.1"/>
    <property type="molecule type" value="Genomic_DNA"/>
</dbReference>
<dbReference type="InterPro" id="IPR011032">
    <property type="entry name" value="GroES-like_sf"/>
</dbReference>
<dbReference type="Pfam" id="PF00107">
    <property type="entry name" value="ADH_zinc_N"/>
    <property type="match status" value="1"/>
</dbReference>
<dbReference type="SUPFAM" id="SSF51735">
    <property type="entry name" value="NAD(P)-binding Rossmann-fold domains"/>
    <property type="match status" value="1"/>
</dbReference>
<dbReference type="SUPFAM" id="SSF50129">
    <property type="entry name" value="GroES-like"/>
    <property type="match status" value="1"/>
</dbReference>
<dbReference type="SMART" id="SM00829">
    <property type="entry name" value="PKS_ER"/>
    <property type="match status" value="1"/>
</dbReference>
<keyword evidence="5" id="KW-1185">Reference proteome</keyword>
<dbReference type="InterPro" id="IPR013149">
    <property type="entry name" value="ADH-like_C"/>
</dbReference>
<dbReference type="GO" id="GO:0016651">
    <property type="term" value="F:oxidoreductase activity, acting on NAD(P)H"/>
    <property type="evidence" value="ECO:0007669"/>
    <property type="project" value="TreeGrafter"/>
</dbReference>
<feature type="domain" description="Enoyl reductase (ER)" evidence="3">
    <location>
        <begin position="10"/>
        <end position="321"/>
    </location>
</feature>
<keyword evidence="1" id="KW-0521">NADP</keyword>
<comment type="caution">
    <text evidence="4">The sequence shown here is derived from an EMBL/GenBank/DDBJ whole genome shotgun (WGS) entry which is preliminary data.</text>
</comment>
<dbReference type="PATRIC" id="fig|1566026.4.peg.800"/>
<proteinExistence type="predicted"/>
<gene>
    <name evidence="4" type="ORF">OB69_12530</name>
</gene>
<dbReference type="InterPro" id="IPR013154">
    <property type="entry name" value="ADH-like_N"/>
</dbReference>
<evidence type="ECO:0000313" key="4">
    <source>
        <dbReference type="EMBL" id="KOF02256.1"/>
    </source>
</evidence>
<organism evidence="4 5">
    <name type="scientific">Roseivirga seohaensis subsp. aquiponti</name>
    <dbReference type="NCBI Taxonomy" id="1566026"/>
    <lineage>
        <taxon>Bacteria</taxon>
        <taxon>Pseudomonadati</taxon>
        <taxon>Bacteroidota</taxon>
        <taxon>Cytophagia</taxon>
        <taxon>Cytophagales</taxon>
        <taxon>Roseivirgaceae</taxon>
        <taxon>Roseivirga</taxon>
    </lineage>
</organism>
<dbReference type="InterPro" id="IPR036291">
    <property type="entry name" value="NAD(P)-bd_dom_sf"/>
</dbReference>
<dbReference type="Gene3D" id="3.90.180.10">
    <property type="entry name" value="Medium-chain alcohol dehydrogenases, catalytic domain"/>
    <property type="match status" value="1"/>
</dbReference>
<evidence type="ECO:0000313" key="5">
    <source>
        <dbReference type="Proteomes" id="UP000036908"/>
    </source>
</evidence>
<dbReference type="GO" id="GO:0070402">
    <property type="term" value="F:NADPH binding"/>
    <property type="evidence" value="ECO:0007669"/>
    <property type="project" value="TreeGrafter"/>
</dbReference>
<dbReference type="Proteomes" id="UP000036908">
    <property type="component" value="Unassembled WGS sequence"/>
</dbReference>
<dbReference type="OrthoDB" id="9787435at2"/>
<evidence type="ECO:0000256" key="2">
    <source>
        <dbReference type="ARBA" id="ARBA00023002"/>
    </source>
</evidence>
<dbReference type="PANTHER" id="PTHR48106">
    <property type="entry name" value="QUINONE OXIDOREDUCTASE PIG3-RELATED"/>
    <property type="match status" value="1"/>
</dbReference>
<keyword evidence="2" id="KW-0560">Oxidoreductase</keyword>
<evidence type="ECO:0000259" key="3">
    <source>
        <dbReference type="SMART" id="SM00829"/>
    </source>
</evidence>